<comment type="caution">
    <text evidence="3">The sequence shown here is derived from an EMBL/GenBank/DDBJ whole genome shotgun (WGS) entry which is preliminary data.</text>
</comment>
<dbReference type="GO" id="GO:0004222">
    <property type="term" value="F:metalloendopeptidase activity"/>
    <property type="evidence" value="ECO:0007669"/>
    <property type="project" value="TreeGrafter"/>
</dbReference>
<accession>A0A7X9HGS0</accession>
<dbReference type="SUPFAM" id="SSF51261">
    <property type="entry name" value="Duplicated hybrid motif"/>
    <property type="match status" value="2"/>
</dbReference>
<evidence type="ECO:0000313" key="4">
    <source>
        <dbReference type="Proteomes" id="UP000526033"/>
    </source>
</evidence>
<protein>
    <recommendedName>
        <fullName evidence="5">Peptidase M23 domain-containing protein</fullName>
    </recommendedName>
</protein>
<evidence type="ECO:0000313" key="3">
    <source>
        <dbReference type="EMBL" id="NMB70189.1"/>
    </source>
</evidence>
<dbReference type="EMBL" id="JAAZNL010000037">
    <property type="protein sequence ID" value="NMB70189.1"/>
    <property type="molecule type" value="Genomic_DNA"/>
</dbReference>
<evidence type="ECO:0000256" key="1">
    <source>
        <dbReference type="SAM" id="Coils"/>
    </source>
</evidence>
<proteinExistence type="predicted"/>
<gene>
    <name evidence="3" type="ORF">GYA27_03250</name>
</gene>
<evidence type="ECO:0000256" key="2">
    <source>
        <dbReference type="SAM" id="SignalP"/>
    </source>
</evidence>
<name>A0A7X9HGS0_UNCKA</name>
<keyword evidence="1" id="KW-0175">Coiled coil</keyword>
<feature type="coiled-coil region" evidence="1">
    <location>
        <begin position="29"/>
        <end position="126"/>
    </location>
</feature>
<organism evidence="3 4">
    <name type="scientific">candidate division WWE3 bacterium</name>
    <dbReference type="NCBI Taxonomy" id="2053526"/>
    <lineage>
        <taxon>Bacteria</taxon>
        <taxon>Katanobacteria</taxon>
    </lineage>
</organism>
<dbReference type="CDD" id="cd12797">
    <property type="entry name" value="M23_peptidase"/>
    <property type="match status" value="2"/>
</dbReference>
<dbReference type="Gene3D" id="6.10.250.3150">
    <property type="match status" value="1"/>
</dbReference>
<feature type="coiled-coil region" evidence="1">
    <location>
        <begin position="183"/>
        <end position="256"/>
    </location>
</feature>
<feature type="signal peptide" evidence="2">
    <location>
        <begin position="1"/>
        <end position="27"/>
    </location>
</feature>
<dbReference type="InterPro" id="IPR011055">
    <property type="entry name" value="Dup_hybrid_motif"/>
</dbReference>
<sequence>MKLKALIVTSLLILLTLSFIVPTIVYAQDNTDEEDVEELENKIEKYEKKLEDLSKKEKSLSRDIEVMTDQVSLTELRITNSVAKINKKTEEIIKLASDITNLKERIEKLQENIDLQQKALNARLRERYKSGETSPIIILFGSDTINQLVKKSEYLRISELQDKKLLAEMDKTKKAFTKQKDLFEDKKLEEEKLKNELVEEKANLDSYKAQLENQKAEKKRLLEVTQNDEAKYQKLLDEAQRELNQITNAVSVLKNTTAKKVKKGERIGTQGNSGYSFGDHLHFGVYRYSSFEEIDGWNWYYSNYVDPLKKLKSKTVGWDTGCEFATEKKVGKGDWGWPLSDPTISQGFGHTCWSNIYYNGKDHPALDMYSDYGSPVYAAESGDAYFCRNCLGDGGNGVFIFHDDNYMTLYWHLK</sequence>
<reference evidence="3 4" key="1">
    <citation type="journal article" date="2020" name="Biotechnol. Biofuels">
        <title>New insights from the biogas microbiome by comprehensive genome-resolved metagenomics of nearly 1600 species originating from multiple anaerobic digesters.</title>
        <authorList>
            <person name="Campanaro S."/>
            <person name="Treu L."/>
            <person name="Rodriguez-R L.M."/>
            <person name="Kovalovszki A."/>
            <person name="Ziels R.M."/>
            <person name="Maus I."/>
            <person name="Zhu X."/>
            <person name="Kougias P.G."/>
            <person name="Basile A."/>
            <person name="Luo G."/>
            <person name="Schluter A."/>
            <person name="Konstantinidis K.T."/>
            <person name="Angelidaki I."/>
        </authorList>
    </citation>
    <scope>NUCLEOTIDE SEQUENCE [LARGE SCALE GENOMIC DNA]</scope>
    <source>
        <strain evidence="3">AS27yjCOA_165</strain>
    </source>
</reference>
<dbReference type="AlphaFoldDB" id="A0A7X9HGS0"/>
<keyword evidence="2" id="KW-0732">Signal</keyword>
<dbReference type="Proteomes" id="UP000526033">
    <property type="component" value="Unassembled WGS sequence"/>
</dbReference>
<evidence type="ECO:0008006" key="5">
    <source>
        <dbReference type="Google" id="ProtNLM"/>
    </source>
</evidence>
<dbReference type="Gene3D" id="2.70.70.10">
    <property type="entry name" value="Glucose Permease (Domain IIA)"/>
    <property type="match status" value="1"/>
</dbReference>
<dbReference type="InterPro" id="IPR050570">
    <property type="entry name" value="Cell_wall_metabolism_enzyme"/>
</dbReference>
<feature type="chain" id="PRO_5030887037" description="Peptidase M23 domain-containing protein" evidence="2">
    <location>
        <begin position="28"/>
        <end position="414"/>
    </location>
</feature>
<dbReference type="PANTHER" id="PTHR21666:SF270">
    <property type="entry name" value="MUREIN HYDROLASE ACTIVATOR ENVC"/>
    <property type="match status" value="1"/>
</dbReference>
<dbReference type="PANTHER" id="PTHR21666">
    <property type="entry name" value="PEPTIDASE-RELATED"/>
    <property type="match status" value="1"/>
</dbReference>